<dbReference type="AlphaFoldDB" id="A0A5J4T4N3"/>
<evidence type="ECO:0000256" key="1">
    <source>
        <dbReference type="SAM" id="MobiDB-lite"/>
    </source>
</evidence>
<comment type="caution">
    <text evidence="2">The sequence shown here is derived from an EMBL/GenBank/DDBJ whole genome shotgun (WGS) entry which is preliminary data.</text>
</comment>
<feature type="compositionally biased region" description="Basic and acidic residues" evidence="1">
    <location>
        <begin position="37"/>
        <end position="49"/>
    </location>
</feature>
<dbReference type="EMBL" id="SNRW01039017">
    <property type="protein sequence ID" value="KAA6352952.1"/>
    <property type="molecule type" value="Genomic_DNA"/>
</dbReference>
<proteinExistence type="predicted"/>
<name>A0A5J4T4N3_9EUKA</name>
<organism evidence="2 3">
    <name type="scientific">Streblomastix strix</name>
    <dbReference type="NCBI Taxonomy" id="222440"/>
    <lineage>
        <taxon>Eukaryota</taxon>
        <taxon>Metamonada</taxon>
        <taxon>Preaxostyla</taxon>
        <taxon>Oxymonadida</taxon>
        <taxon>Streblomastigidae</taxon>
        <taxon>Streblomastix</taxon>
    </lineage>
</organism>
<reference evidence="2 3" key="1">
    <citation type="submission" date="2019-03" db="EMBL/GenBank/DDBJ databases">
        <title>Single cell metagenomics reveals metabolic interactions within the superorganism composed of flagellate Streblomastix strix and complex community of Bacteroidetes bacteria on its surface.</title>
        <authorList>
            <person name="Treitli S.C."/>
            <person name="Kolisko M."/>
            <person name="Husnik F."/>
            <person name="Keeling P."/>
            <person name="Hampl V."/>
        </authorList>
    </citation>
    <scope>NUCLEOTIDE SEQUENCE [LARGE SCALE GENOMIC DNA]</scope>
    <source>
        <strain evidence="2">ST1C</strain>
    </source>
</reference>
<feature type="region of interest" description="Disordered" evidence="1">
    <location>
        <begin position="1"/>
        <end position="132"/>
    </location>
</feature>
<feature type="non-terminal residue" evidence="2">
    <location>
        <position position="1"/>
    </location>
</feature>
<evidence type="ECO:0000313" key="3">
    <source>
        <dbReference type="Proteomes" id="UP000324800"/>
    </source>
</evidence>
<feature type="compositionally biased region" description="Low complexity" evidence="1">
    <location>
        <begin position="111"/>
        <end position="132"/>
    </location>
</feature>
<feature type="compositionally biased region" description="Polar residues" evidence="1">
    <location>
        <begin position="96"/>
        <end position="110"/>
    </location>
</feature>
<dbReference type="Proteomes" id="UP000324800">
    <property type="component" value="Unassembled WGS sequence"/>
</dbReference>
<feature type="compositionally biased region" description="Basic and acidic residues" evidence="1">
    <location>
        <begin position="1"/>
        <end position="11"/>
    </location>
</feature>
<accession>A0A5J4T4N3</accession>
<protein>
    <submittedName>
        <fullName evidence="2">Uncharacterized protein</fullName>
    </submittedName>
</protein>
<gene>
    <name evidence="2" type="ORF">EZS28_051521</name>
</gene>
<evidence type="ECO:0000313" key="2">
    <source>
        <dbReference type="EMBL" id="KAA6352952.1"/>
    </source>
</evidence>
<sequence>NELDTDLKLDAVRLQSPVSVPEEQGNGKDQSNVFWDNTRKRYRQDDRPNSKGRQPDVAPWPPDQPVPATSSNTVVLDHTQRQIGDPIPKLVRTLDSWKSNKNPTTKLQSKQPTPHQGTPGQPQPINQQQQQQITIYPQPHKLQIPNIIPIPTPSVYQVQQEQDHLLHPTVAMSPPPINLSNIELYPTIDTKHDGMIQPVNNMLQSQQQASNQQQLVNQQQQLFNLQFGSRIFI</sequence>